<dbReference type="InterPro" id="IPR025277">
    <property type="entry name" value="Apiosidase-like_cat_dom"/>
</dbReference>
<dbReference type="InterPro" id="IPR017853">
    <property type="entry name" value="GH"/>
</dbReference>
<dbReference type="SUPFAM" id="SSF51445">
    <property type="entry name" value="(Trans)glycosidases"/>
    <property type="match status" value="1"/>
</dbReference>
<organism evidence="3 4">
    <name type="scientific">Flavilitoribacter nigricans (strain ATCC 23147 / DSM 23189 / NBRC 102662 / NCIMB 1420 / SS-2)</name>
    <name type="common">Lewinella nigricans</name>
    <dbReference type="NCBI Taxonomy" id="1122177"/>
    <lineage>
        <taxon>Bacteria</taxon>
        <taxon>Pseudomonadati</taxon>
        <taxon>Bacteroidota</taxon>
        <taxon>Saprospiria</taxon>
        <taxon>Saprospirales</taxon>
        <taxon>Lewinellaceae</taxon>
        <taxon>Flavilitoribacter</taxon>
    </lineage>
</organism>
<dbReference type="AlphaFoldDB" id="A0A2D0NBI5"/>
<proteinExistence type="predicted"/>
<dbReference type="Pfam" id="PF13204">
    <property type="entry name" value="Apiosidase"/>
    <property type="match status" value="1"/>
</dbReference>
<dbReference type="PANTHER" id="PTHR37836:SF3">
    <property type="entry name" value="ENDOGLUCANASE"/>
    <property type="match status" value="1"/>
</dbReference>
<evidence type="ECO:0008006" key="5">
    <source>
        <dbReference type="Google" id="ProtNLM"/>
    </source>
</evidence>
<reference evidence="3 4" key="1">
    <citation type="submission" date="2017-10" db="EMBL/GenBank/DDBJ databases">
        <title>The draft genome sequence of Lewinella nigricans NBRC 102662.</title>
        <authorList>
            <person name="Wang K."/>
        </authorList>
    </citation>
    <scope>NUCLEOTIDE SEQUENCE [LARGE SCALE GENOMIC DNA]</scope>
    <source>
        <strain evidence="3 4">NBRC 102662</strain>
    </source>
</reference>
<feature type="domain" description="Putative collagen-binding" evidence="1">
    <location>
        <begin position="359"/>
        <end position="450"/>
    </location>
</feature>
<dbReference type="RefSeq" id="WP_099150821.1">
    <property type="nucleotide sequence ID" value="NZ_PDUD01000020.1"/>
</dbReference>
<dbReference type="Gene3D" id="3.20.20.80">
    <property type="entry name" value="Glycosidases"/>
    <property type="match status" value="1"/>
</dbReference>
<dbReference type="OrthoDB" id="59486at2"/>
<protein>
    <recommendedName>
        <fullName evidence="5">DUF4038 domain-containing protein</fullName>
    </recommendedName>
</protein>
<sequence>MKKIAAGIFLILVLILFVSLTQVWAQPVRVSENGRYLERADGSPFFYLGDTAWELFHRLNREEADRYLTDRAEKGFTVIQAVILAQLGGLTVPNANGDLPLTDSDPTRPVEAYFEHVDYIVEKAASLGLTIGMLPTWGNYWNSIAPDDIIFTPENARTFGSYLAKRYDDQSIIWILGGDHNVHTPEDKAIVEAMAAGIKAGDGGNHLITYHPRGPGLSSDYFHAADWLDFNMYQSSHGGHDHDNGLYAERDYALEPAKPTLDGEPRYERILAGFYFDGFNRQDRFDDYDSRQAAYWSVLAGACGHTYGHNSIWQMFTPGRTPVIGAITPWYEALDHPGAFQMKHFRKLFEAYSVSKLQPNQGLIKSGPTFGGAKIRAAMASDGSFALVYSPMGAPFTIDKSDVTGSRIRERWYDTRYGIVYTIHTGDTKGIQTYTPPTSGRGQDWILILENADQETRLPDN</sequence>
<dbReference type="PANTHER" id="PTHR37836">
    <property type="entry name" value="LMO1036 PROTEIN"/>
    <property type="match status" value="1"/>
</dbReference>
<gene>
    <name evidence="3" type="ORF">CRP01_14735</name>
</gene>
<dbReference type="Pfam" id="PF12904">
    <property type="entry name" value="Collagen_bind_2"/>
    <property type="match status" value="1"/>
</dbReference>
<keyword evidence="4" id="KW-1185">Reference proteome</keyword>
<evidence type="ECO:0000313" key="3">
    <source>
        <dbReference type="EMBL" id="PHN05730.1"/>
    </source>
</evidence>
<evidence type="ECO:0000259" key="2">
    <source>
        <dbReference type="Pfam" id="PF13204"/>
    </source>
</evidence>
<evidence type="ECO:0000313" key="4">
    <source>
        <dbReference type="Proteomes" id="UP000223913"/>
    </source>
</evidence>
<dbReference type="EMBL" id="PDUD01000020">
    <property type="protein sequence ID" value="PHN05730.1"/>
    <property type="molecule type" value="Genomic_DNA"/>
</dbReference>
<evidence type="ECO:0000259" key="1">
    <source>
        <dbReference type="Pfam" id="PF12904"/>
    </source>
</evidence>
<dbReference type="InterPro" id="IPR024749">
    <property type="entry name" value="Collagen-bd_put"/>
</dbReference>
<comment type="caution">
    <text evidence="3">The sequence shown here is derived from an EMBL/GenBank/DDBJ whole genome shotgun (WGS) entry which is preliminary data.</text>
</comment>
<name>A0A2D0NBI5_FLAN2</name>
<dbReference type="Proteomes" id="UP000223913">
    <property type="component" value="Unassembled WGS sequence"/>
</dbReference>
<feature type="domain" description="Apiosidase-like catalytic" evidence="2">
    <location>
        <begin position="31"/>
        <end position="353"/>
    </location>
</feature>
<accession>A0A2D0NBI5</accession>